<dbReference type="InterPro" id="IPR049892">
    <property type="entry name" value="AA9"/>
</dbReference>
<evidence type="ECO:0000256" key="15">
    <source>
        <dbReference type="ARBA" id="ARBA00047174"/>
    </source>
</evidence>
<evidence type="ECO:0000256" key="4">
    <source>
        <dbReference type="ARBA" id="ARBA00022723"/>
    </source>
</evidence>
<dbReference type="GO" id="GO:0046872">
    <property type="term" value="F:metal ion binding"/>
    <property type="evidence" value="ECO:0007669"/>
    <property type="project" value="UniProtKB-KW"/>
</dbReference>
<dbReference type="InterPro" id="IPR005103">
    <property type="entry name" value="AA9_LPMO"/>
</dbReference>
<dbReference type="STRING" id="1408157.A0A1J7IV45"/>
<accession>A0A1J7IV45</accession>
<evidence type="ECO:0000256" key="3">
    <source>
        <dbReference type="ARBA" id="ARBA00022525"/>
    </source>
</evidence>
<keyword evidence="9" id="KW-0503">Monooxygenase</keyword>
<keyword evidence="19" id="KW-1185">Reference proteome</keyword>
<gene>
    <name evidence="18" type="ORF">CONLIGDRAFT_228228</name>
</gene>
<feature type="domain" description="Auxiliary Activity family 9 catalytic" evidence="17">
    <location>
        <begin position="18"/>
        <end position="225"/>
    </location>
</feature>
<dbReference type="PANTHER" id="PTHR33353:SF13">
    <property type="entry name" value="ENDOGLUCANASE II"/>
    <property type="match status" value="1"/>
</dbReference>
<evidence type="ECO:0000313" key="18">
    <source>
        <dbReference type="EMBL" id="OIW31559.1"/>
    </source>
</evidence>
<keyword evidence="6" id="KW-0136">Cellulose degradation</keyword>
<keyword evidence="7" id="KW-0560">Oxidoreductase</keyword>
<dbReference type="EMBL" id="KV875095">
    <property type="protein sequence ID" value="OIW31559.1"/>
    <property type="molecule type" value="Genomic_DNA"/>
</dbReference>
<organism evidence="18 19">
    <name type="scientific">Coniochaeta ligniaria NRRL 30616</name>
    <dbReference type="NCBI Taxonomy" id="1408157"/>
    <lineage>
        <taxon>Eukaryota</taxon>
        <taxon>Fungi</taxon>
        <taxon>Dikarya</taxon>
        <taxon>Ascomycota</taxon>
        <taxon>Pezizomycotina</taxon>
        <taxon>Sordariomycetes</taxon>
        <taxon>Sordariomycetidae</taxon>
        <taxon>Coniochaetales</taxon>
        <taxon>Coniochaetaceae</taxon>
        <taxon>Coniochaeta</taxon>
    </lineage>
</organism>
<comment type="cofactor">
    <cofactor evidence="1">
        <name>Cu(2+)</name>
        <dbReference type="ChEBI" id="CHEBI:29036"/>
    </cofactor>
</comment>
<evidence type="ECO:0000256" key="12">
    <source>
        <dbReference type="ARBA" id="ARBA00023326"/>
    </source>
</evidence>
<proteinExistence type="inferred from homology"/>
<dbReference type="GO" id="GO:0030245">
    <property type="term" value="P:cellulose catabolic process"/>
    <property type="evidence" value="ECO:0007669"/>
    <property type="project" value="UniProtKB-KW"/>
</dbReference>
<evidence type="ECO:0000256" key="11">
    <source>
        <dbReference type="ARBA" id="ARBA00023277"/>
    </source>
</evidence>
<evidence type="ECO:0000256" key="13">
    <source>
        <dbReference type="ARBA" id="ARBA00044502"/>
    </source>
</evidence>
<dbReference type="GO" id="GO:0004497">
    <property type="term" value="F:monooxygenase activity"/>
    <property type="evidence" value="ECO:0007669"/>
    <property type="project" value="UniProtKB-KW"/>
</dbReference>
<reference evidence="18 19" key="1">
    <citation type="submission" date="2016-10" db="EMBL/GenBank/DDBJ databases">
        <title>Draft genome sequence of Coniochaeta ligniaria NRRL30616, a lignocellulolytic fungus for bioabatement of inhibitors in plant biomass hydrolysates.</title>
        <authorList>
            <consortium name="DOE Joint Genome Institute"/>
            <person name="Jimenez D.J."/>
            <person name="Hector R.E."/>
            <person name="Riley R."/>
            <person name="Sun H."/>
            <person name="Grigoriev I.V."/>
            <person name="Van Elsas J.D."/>
            <person name="Nichols N.N."/>
        </authorList>
    </citation>
    <scope>NUCLEOTIDE SEQUENCE [LARGE SCALE GENOMIC DNA]</scope>
    <source>
        <strain evidence="18 19">NRRL 30616</strain>
    </source>
</reference>
<comment type="catalytic activity">
    <reaction evidence="14">
        <text>[(1-&gt;4)-beta-D-glucosyl]n+m + reduced acceptor + O2 = 4-dehydro-beta-D-glucosyl-[(1-&gt;4)-beta-D-glucosyl]n-1 + [(1-&gt;4)-beta-D-glucosyl]m + acceptor + H2O.</text>
        <dbReference type="EC" id="1.14.99.56"/>
    </reaction>
</comment>
<evidence type="ECO:0000256" key="16">
    <source>
        <dbReference type="SAM" id="SignalP"/>
    </source>
</evidence>
<feature type="signal peptide" evidence="16">
    <location>
        <begin position="1"/>
        <end position="17"/>
    </location>
</feature>
<dbReference type="EC" id="1.14.99.56" evidence="15"/>
<dbReference type="Proteomes" id="UP000182658">
    <property type="component" value="Unassembled WGS sequence"/>
</dbReference>
<comment type="similarity">
    <text evidence="13">Belongs to the polysaccharide monooxygenase AA9 family.</text>
</comment>
<dbReference type="PANTHER" id="PTHR33353">
    <property type="entry name" value="PUTATIVE (AFU_ORTHOLOGUE AFUA_1G12560)-RELATED"/>
    <property type="match status" value="1"/>
</dbReference>
<dbReference type="Gene3D" id="2.70.50.70">
    <property type="match status" value="1"/>
</dbReference>
<keyword evidence="8" id="KW-0186">Copper</keyword>
<evidence type="ECO:0000256" key="9">
    <source>
        <dbReference type="ARBA" id="ARBA00023033"/>
    </source>
</evidence>
<protein>
    <recommendedName>
        <fullName evidence="15">lytic cellulose monooxygenase (C4-dehydrogenating)</fullName>
        <ecNumber evidence="15">1.14.99.56</ecNumber>
    </recommendedName>
</protein>
<keyword evidence="5 16" id="KW-0732">Signal</keyword>
<name>A0A1J7IV45_9PEZI</name>
<evidence type="ECO:0000256" key="8">
    <source>
        <dbReference type="ARBA" id="ARBA00023008"/>
    </source>
</evidence>
<keyword evidence="12" id="KW-0624">Polysaccharide degradation</keyword>
<keyword evidence="3" id="KW-0964">Secreted</keyword>
<evidence type="ECO:0000256" key="1">
    <source>
        <dbReference type="ARBA" id="ARBA00001973"/>
    </source>
</evidence>
<evidence type="ECO:0000256" key="2">
    <source>
        <dbReference type="ARBA" id="ARBA00004613"/>
    </source>
</evidence>
<dbReference type="AlphaFoldDB" id="A0A1J7IV45"/>
<evidence type="ECO:0000313" key="19">
    <source>
        <dbReference type="Proteomes" id="UP000182658"/>
    </source>
</evidence>
<evidence type="ECO:0000256" key="5">
    <source>
        <dbReference type="ARBA" id="ARBA00022729"/>
    </source>
</evidence>
<evidence type="ECO:0000256" key="14">
    <source>
        <dbReference type="ARBA" id="ARBA00045077"/>
    </source>
</evidence>
<dbReference type="InParanoid" id="A0A1J7IV45"/>
<feature type="chain" id="PRO_5012182195" description="lytic cellulose monooxygenase (C4-dehydrogenating)" evidence="16">
    <location>
        <begin position="18"/>
        <end position="247"/>
    </location>
</feature>
<dbReference type="GO" id="GO:0005576">
    <property type="term" value="C:extracellular region"/>
    <property type="evidence" value="ECO:0007669"/>
    <property type="project" value="UniProtKB-SubCell"/>
</dbReference>
<sequence>MKLSFASVLAYTLAAEAHCIFQKVSINAKDSGSLTGLRAPNNNNPVQDVNSNNMICGAPGSSSQTVLSVAPGDRIGAWWQHVIGGAQFAGDPDNPIAKSHKGPVMAYLAKVDNAASAGTNSGLKWFKIWEDAFDTSSRKWGVDNMISNNGWTYFNFPTCIAPGQYLLRMETIALHSAKTQGGAQFYQSCAQINVSGSGSFTAGSTVSFPGAYKANDPSILINIYGPTGSPDNGGKPYTAPGPAPITC</sequence>
<evidence type="ECO:0000259" key="17">
    <source>
        <dbReference type="Pfam" id="PF03443"/>
    </source>
</evidence>
<keyword evidence="4" id="KW-0479">Metal-binding</keyword>
<keyword evidence="10" id="KW-1015">Disulfide bond</keyword>
<evidence type="ECO:0000256" key="7">
    <source>
        <dbReference type="ARBA" id="ARBA00023002"/>
    </source>
</evidence>
<evidence type="ECO:0000256" key="6">
    <source>
        <dbReference type="ARBA" id="ARBA00023001"/>
    </source>
</evidence>
<keyword evidence="11" id="KW-0119">Carbohydrate metabolism</keyword>
<dbReference type="Pfam" id="PF03443">
    <property type="entry name" value="AA9"/>
    <property type="match status" value="1"/>
</dbReference>
<comment type="subcellular location">
    <subcellularLocation>
        <location evidence="2">Secreted</location>
    </subcellularLocation>
</comment>
<dbReference type="CDD" id="cd21175">
    <property type="entry name" value="LPMO_AA9"/>
    <property type="match status" value="1"/>
</dbReference>
<dbReference type="OrthoDB" id="2525337at2759"/>
<evidence type="ECO:0000256" key="10">
    <source>
        <dbReference type="ARBA" id="ARBA00023157"/>
    </source>
</evidence>